<reference evidence="2 3" key="1">
    <citation type="journal article" date="2002" name="J. Bacteriol.">
        <title>Genome sequence of Yersinia pestis KIM.</title>
        <authorList>
            <person name="Deng W."/>
            <person name="Burland V."/>
            <person name="Plunkett G.III."/>
            <person name="Boutin A."/>
            <person name="Mayhew G.F."/>
            <person name="Liss P."/>
            <person name="Perna N.T."/>
            <person name="Rose D.J."/>
            <person name="Mau B."/>
            <person name="Zhou S."/>
            <person name="Schwartz D.C."/>
            <person name="Fetherston J.D."/>
            <person name="Lindler L.E."/>
            <person name="Brubaker R.R."/>
            <person name="Plana G.V."/>
            <person name="Straley S.C."/>
            <person name="McDonough K.A."/>
            <person name="Nilles M.L."/>
            <person name="Matson J.S."/>
            <person name="Blattner F.R."/>
            <person name="Perry R.D."/>
        </authorList>
    </citation>
    <scope>NUCLEOTIDE SEQUENCE [LARGE SCALE GENOMIC DNA]</scope>
    <source>
        <strain evidence="3">KIM10+ / Biovar Mediaevalis</strain>
    </source>
</reference>
<gene>
    <name evidence="2" type="ordered locus">y0120</name>
</gene>
<dbReference type="AlphaFoldDB" id="Q8CLV7"/>
<accession>Q8CLV7</accession>
<name>Q8CLV7_YERPE</name>
<dbReference type="DNASU" id="1145067"/>
<feature type="compositionally biased region" description="Low complexity" evidence="1">
    <location>
        <begin position="108"/>
        <end position="120"/>
    </location>
</feature>
<evidence type="ECO:0000313" key="3">
    <source>
        <dbReference type="Proteomes" id="UP000002490"/>
    </source>
</evidence>
<dbReference type="HOGENOM" id="CLU_1980786_0_0_6"/>
<proteinExistence type="predicted"/>
<feature type="region of interest" description="Disordered" evidence="1">
    <location>
        <begin position="93"/>
        <end position="126"/>
    </location>
</feature>
<evidence type="ECO:0000313" key="2">
    <source>
        <dbReference type="EMBL" id="AAM83714.1"/>
    </source>
</evidence>
<dbReference type="Proteomes" id="UP000002490">
    <property type="component" value="Chromosome"/>
</dbReference>
<protein>
    <submittedName>
        <fullName evidence="2">Uncharacterized protein</fullName>
    </submittedName>
</protein>
<dbReference type="EMBL" id="AE009952">
    <property type="protein sequence ID" value="AAM83714.1"/>
    <property type="molecule type" value="Genomic_DNA"/>
</dbReference>
<evidence type="ECO:0000256" key="1">
    <source>
        <dbReference type="SAM" id="MobiDB-lite"/>
    </source>
</evidence>
<dbReference type="KEGG" id="ypk:y0120"/>
<sequence>MLFKLVPDQFFSRLPSACNSNYLGIARYQLENKHQSVLKALGSHSNWLPVIATTSKRQDVVAKLAPRCASQTAAARCSRCCLRGVILAAAPPNRSLRRKRTSTNTHASPSRIIRSISPPRKATLAA</sequence>
<organism evidence="2 3">
    <name type="scientific">Yersinia pestis</name>
    <dbReference type="NCBI Taxonomy" id="632"/>
    <lineage>
        <taxon>Bacteria</taxon>
        <taxon>Pseudomonadati</taxon>
        <taxon>Pseudomonadota</taxon>
        <taxon>Gammaproteobacteria</taxon>
        <taxon>Enterobacterales</taxon>
        <taxon>Yersiniaceae</taxon>
        <taxon>Yersinia</taxon>
    </lineage>
</organism>